<comment type="caution">
    <text evidence="2">The sequence shown here is derived from an EMBL/GenBank/DDBJ whole genome shotgun (WGS) entry which is preliminary data.</text>
</comment>
<accession>A0A2R6RPQ5</accession>
<protein>
    <submittedName>
        <fullName evidence="2">Uncharacterized protein</fullName>
    </submittedName>
</protein>
<dbReference type="STRING" id="98765.A0A2R6RPQ5"/>
<evidence type="ECO:0000256" key="1">
    <source>
        <dbReference type="SAM" id="MobiDB-lite"/>
    </source>
</evidence>
<feature type="compositionally biased region" description="Low complexity" evidence="1">
    <location>
        <begin position="162"/>
        <end position="184"/>
    </location>
</feature>
<dbReference type="EMBL" id="MLYV02000207">
    <property type="protein sequence ID" value="PSS31975.1"/>
    <property type="molecule type" value="Genomic_DNA"/>
</dbReference>
<gene>
    <name evidence="2" type="ORF">PHLCEN_2v2217</name>
</gene>
<dbReference type="Proteomes" id="UP000186601">
    <property type="component" value="Unassembled WGS sequence"/>
</dbReference>
<feature type="region of interest" description="Disordered" evidence="1">
    <location>
        <begin position="325"/>
        <end position="373"/>
    </location>
</feature>
<feature type="compositionally biased region" description="Low complexity" evidence="1">
    <location>
        <begin position="457"/>
        <end position="468"/>
    </location>
</feature>
<feature type="region of interest" description="Disordered" evidence="1">
    <location>
        <begin position="67"/>
        <end position="103"/>
    </location>
</feature>
<sequence>MLNNSHFIPQPPALPSVPQQQGQPPHMALLSGHGNQTPAMNLLGGSGQPNMVPNPNYQLQLQQAAAQRRGHNHPPGHAPPQGMNPGAIAGPPNINGIGHPQMSNMNFQSQMMPNGQIRRVPSQPLGMNQAGNHLGGMGGMHPGPQMLSGMGGMPALNANQQAHFRNQQQQQQIRMQMQAQSQHQLSGGPGNMPSDLAMVNRQPHPSGNVGFAQHAGRSSSAQHMVPGLSQPQLPQSHPPNMQQPSFQNPLTLQHQHQQQPSQQQQQQHQQSQQTLGMSPHPPHQLSGGVLPANMSNPNPGQQAAAMNRARMTPVQDQMFMNFQNPQMTPNMTPRVQANSGGFQLSSSSTPPNQISDGSQSGPGGMGTPGPTALMATPAQAFEQMNQGGENFNRFNMHPPQNVPPPRPSSQQQRHPSTYQIHQPLQHLQQPPMSLHRSPRQPDRPIQQTPVQRPPSQPQTAQRQSPQQAGPSRTPRPPQASLPGQTALGTRLPTVPSQSMHGPPAKPPTPSVQGPSLAPRPPPGPSAPVGVGHPSGNGPPPPPGPSTASEAMPVPQHPPQLPYVNIQQNQAQLVISPF</sequence>
<feature type="region of interest" description="Disordered" evidence="1">
    <location>
        <begin position="1"/>
        <end position="24"/>
    </location>
</feature>
<evidence type="ECO:0000313" key="3">
    <source>
        <dbReference type="Proteomes" id="UP000186601"/>
    </source>
</evidence>
<evidence type="ECO:0000313" key="2">
    <source>
        <dbReference type="EMBL" id="PSS31975.1"/>
    </source>
</evidence>
<feature type="compositionally biased region" description="Low complexity" evidence="1">
    <location>
        <begin position="253"/>
        <end position="273"/>
    </location>
</feature>
<reference evidence="2 3" key="1">
    <citation type="submission" date="2018-02" db="EMBL/GenBank/DDBJ databases">
        <title>Genome sequence of the basidiomycete white-rot fungus Phlebia centrifuga.</title>
        <authorList>
            <person name="Granchi Z."/>
            <person name="Peng M."/>
            <person name="de Vries R.P."/>
            <person name="Hilden K."/>
            <person name="Makela M.R."/>
            <person name="Grigoriev I."/>
            <person name="Riley R."/>
        </authorList>
    </citation>
    <scope>NUCLEOTIDE SEQUENCE [LARGE SCALE GENOMIC DNA]</scope>
    <source>
        <strain evidence="2 3">FBCC195</strain>
    </source>
</reference>
<feature type="compositionally biased region" description="Low complexity" evidence="1">
    <location>
        <begin position="408"/>
        <end position="435"/>
    </location>
</feature>
<proteinExistence type="predicted"/>
<dbReference type="PRINTS" id="PR01217">
    <property type="entry name" value="PRICHEXTENSN"/>
</dbReference>
<dbReference type="AlphaFoldDB" id="A0A2R6RPQ5"/>
<feature type="compositionally biased region" description="Polar residues" evidence="1">
    <location>
        <begin position="325"/>
        <end position="354"/>
    </location>
</feature>
<keyword evidence="3" id="KW-1185">Reference proteome</keyword>
<feature type="compositionally biased region" description="Low complexity" evidence="1">
    <location>
        <begin position="226"/>
        <end position="239"/>
    </location>
</feature>
<organism evidence="2 3">
    <name type="scientific">Hermanssonia centrifuga</name>
    <dbReference type="NCBI Taxonomy" id="98765"/>
    <lineage>
        <taxon>Eukaryota</taxon>
        <taxon>Fungi</taxon>
        <taxon>Dikarya</taxon>
        <taxon>Basidiomycota</taxon>
        <taxon>Agaricomycotina</taxon>
        <taxon>Agaricomycetes</taxon>
        <taxon>Polyporales</taxon>
        <taxon>Meruliaceae</taxon>
        <taxon>Hermanssonia</taxon>
    </lineage>
</organism>
<feature type="compositionally biased region" description="Low complexity" evidence="1">
    <location>
        <begin position="526"/>
        <end position="535"/>
    </location>
</feature>
<name>A0A2R6RPQ5_9APHY</name>
<feature type="region of interest" description="Disordered" evidence="1">
    <location>
        <begin position="388"/>
        <end position="564"/>
    </location>
</feature>
<feature type="region of interest" description="Disordered" evidence="1">
    <location>
        <begin position="162"/>
        <end position="308"/>
    </location>
</feature>
<feature type="compositionally biased region" description="Polar residues" evidence="1">
    <location>
        <begin position="240"/>
        <end position="252"/>
    </location>
</feature>